<dbReference type="PANTHER" id="PTHR43280:SF32">
    <property type="entry name" value="TRANSCRIPTIONAL REGULATORY PROTEIN"/>
    <property type="match status" value="1"/>
</dbReference>
<evidence type="ECO:0000259" key="4">
    <source>
        <dbReference type="PROSITE" id="PS01124"/>
    </source>
</evidence>
<dbReference type="Pfam" id="PF12833">
    <property type="entry name" value="HTH_18"/>
    <property type="match status" value="1"/>
</dbReference>
<keyword evidence="3" id="KW-0804">Transcription</keyword>
<evidence type="ECO:0000313" key="6">
    <source>
        <dbReference type="Proteomes" id="UP000261187"/>
    </source>
</evidence>
<evidence type="ECO:0000256" key="2">
    <source>
        <dbReference type="ARBA" id="ARBA00023125"/>
    </source>
</evidence>
<reference evidence="5 6" key="1">
    <citation type="submission" date="2018-08" db="EMBL/GenBank/DDBJ databases">
        <title>A genome reference for cultivated species of the human gut microbiota.</title>
        <authorList>
            <person name="Zou Y."/>
            <person name="Xue W."/>
            <person name="Luo G."/>
        </authorList>
    </citation>
    <scope>NUCLEOTIDE SEQUENCE [LARGE SCALE GENOMIC DNA]</scope>
    <source>
        <strain evidence="5 6">TF06-40</strain>
    </source>
</reference>
<name>A0AA92T1F4_9BACT</name>
<dbReference type="PRINTS" id="PR00032">
    <property type="entry name" value="HTHARAC"/>
</dbReference>
<dbReference type="PANTHER" id="PTHR43280">
    <property type="entry name" value="ARAC-FAMILY TRANSCRIPTIONAL REGULATOR"/>
    <property type="match status" value="1"/>
</dbReference>
<dbReference type="AlphaFoldDB" id="A0AA92T1F4"/>
<dbReference type="InterPro" id="IPR009057">
    <property type="entry name" value="Homeodomain-like_sf"/>
</dbReference>
<evidence type="ECO:0000256" key="3">
    <source>
        <dbReference type="ARBA" id="ARBA00023163"/>
    </source>
</evidence>
<evidence type="ECO:0000313" key="5">
    <source>
        <dbReference type="EMBL" id="RGL64753.1"/>
    </source>
</evidence>
<accession>A0AA92T1F4</accession>
<evidence type="ECO:0000256" key="1">
    <source>
        <dbReference type="ARBA" id="ARBA00023015"/>
    </source>
</evidence>
<dbReference type="Gene3D" id="1.10.10.60">
    <property type="entry name" value="Homeodomain-like"/>
    <property type="match status" value="1"/>
</dbReference>
<keyword evidence="2" id="KW-0238">DNA-binding</keyword>
<organism evidence="5 6">
    <name type="scientific">Segatella copri</name>
    <dbReference type="NCBI Taxonomy" id="165179"/>
    <lineage>
        <taxon>Bacteria</taxon>
        <taxon>Pseudomonadati</taxon>
        <taxon>Bacteroidota</taxon>
        <taxon>Bacteroidia</taxon>
        <taxon>Bacteroidales</taxon>
        <taxon>Prevotellaceae</taxon>
        <taxon>Segatella</taxon>
    </lineage>
</organism>
<dbReference type="InterPro" id="IPR020449">
    <property type="entry name" value="Tscrpt_reg_AraC-type_HTH"/>
</dbReference>
<gene>
    <name evidence="5" type="ORF">DXC61_00400</name>
</gene>
<dbReference type="GO" id="GO:0043565">
    <property type="term" value="F:sequence-specific DNA binding"/>
    <property type="evidence" value="ECO:0007669"/>
    <property type="project" value="InterPro"/>
</dbReference>
<protein>
    <submittedName>
        <fullName evidence="5">AraC family transcriptional regulator</fullName>
    </submittedName>
</protein>
<feature type="domain" description="HTH araC/xylS-type" evidence="4">
    <location>
        <begin position="1"/>
        <end position="74"/>
    </location>
</feature>
<dbReference type="SMART" id="SM00342">
    <property type="entry name" value="HTH_ARAC"/>
    <property type="match status" value="1"/>
</dbReference>
<dbReference type="InterPro" id="IPR018060">
    <property type="entry name" value="HTH_AraC"/>
</dbReference>
<comment type="caution">
    <text evidence="5">The sequence shown here is derived from an EMBL/GenBank/DDBJ whole genome shotgun (WGS) entry which is preliminary data.</text>
</comment>
<keyword evidence="1" id="KW-0805">Transcription regulation</keyword>
<dbReference type="Proteomes" id="UP000261187">
    <property type="component" value="Unassembled WGS sequence"/>
</dbReference>
<proteinExistence type="predicted"/>
<dbReference type="EMBL" id="QSSA01000001">
    <property type="protein sequence ID" value="RGL64753.1"/>
    <property type="molecule type" value="Genomic_DNA"/>
</dbReference>
<dbReference type="SUPFAM" id="SSF46689">
    <property type="entry name" value="Homeodomain-like"/>
    <property type="match status" value="1"/>
</dbReference>
<dbReference type="GO" id="GO:0003700">
    <property type="term" value="F:DNA-binding transcription factor activity"/>
    <property type="evidence" value="ECO:0007669"/>
    <property type="project" value="InterPro"/>
</dbReference>
<sequence length="78" mass="9064">MTPKYLSTISKKVSGKSPLEWISEYVMEDIRYYLANTDLTINEISDTLGFPNASFFGKYFKQQLGCTPLEYRNRIKRG</sequence>
<dbReference type="PROSITE" id="PS01124">
    <property type="entry name" value="HTH_ARAC_FAMILY_2"/>
    <property type="match status" value="1"/>
</dbReference>